<gene>
    <name evidence="2" type="ORF">ABENE_14665</name>
</gene>
<dbReference type="AlphaFoldDB" id="V4P5J7"/>
<keyword evidence="3" id="KW-1185">Reference proteome</keyword>
<comment type="caution">
    <text evidence="2">The sequence shown here is derived from an EMBL/GenBank/DDBJ whole genome shotgun (WGS) entry which is preliminary data.</text>
</comment>
<sequence>MKSSIGMIWRWYDRSIMTYPYLLILVWIVISALTIAFVAKRIAWVIVAAFVLVPAILVWREVASEATKLAAEGRIYPLGDTASFYMIAQVIALSLAFIIGRALRGYRMRPRPK</sequence>
<name>V4P5J7_9CAUL</name>
<proteinExistence type="predicted"/>
<keyword evidence="1" id="KW-0472">Membrane</keyword>
<accession>V4P5J7</accession>
<feature type="transmembrane region" description="Helical" evidence="1">
    <location>
        <begin position="43"/>
        <end position="62"/>
    </location>
</feature>
<protein>
    <recommendedName>
        <fullName evidence="4">Transmembrane protein</fullName>
    </recommendedName>
</protein>
<evidence type="ECO:0000313" key="3">
    <source>
        <dbReference type="Proteomes" id="UP000017837"/>
    </source>
</evidence>
<organism evidence="2 3">
    <name type="scientific">Asticcacaulis benevestitus DSM 16100 = ATCC BAA-896</name>
    <dbReference type="NCBI Taxonomy" id="1121022"/>
    <lineage>
        <taxon>Bacteria</taxon>
        <taxon>Pseudomonadati</taxon>
        <taxon>Pseudomonadota</taxon>
        <taxon>Alphaproteobacteria</taxon>
        <taxon>Caulobacterales</taxon>
        <taxon>Caulobacteraceae</taxon>
        <taxon>Asticcacaulis</taxon>
    </lineage>
</organism>
<keyword evidence="1" id="KW-1133">Transmembrane helix</keyword>
<evidence type="ECO:0008006" key="4">
    <source>
        <dbReference type="Google" id="ProtNLM"/>
    </source>
</evidence>
<dbReference type="EMBL" id="AWGB01000031">
    <property type="protein sequence ID" value="ESQ89212.1"/>
    <property type="molecule type" value="Genomic_DNA"/>
</dbReference>
<keyword evidence="1" id="KW-0812">Transmembrane</keyword>
<feature type="transmembrane region" description="Helical" evidence="1">
    <location>
        <begin position="82"/>
        <end position="103"/>
    </location>
</feature>
<evidence type="ECO:0000256" key="1">
    <source>
        <dbReference type="SAM" id="Phobius"/>
    </source>
</evidence>
<feature type="transmembrane region" description="Helical" evidence="1">
    <location>
        <begin position="20"/>
        <end position="38"/>
    </location>
</feature>
<dbReference type="Proteomes" id="UP000017837">
    <property type="component" value="Unassembled WGS sequence"/>
</dbReference>
<reference evidence="2 3" key="1">
    <citation type="journal article" date="2014" name="Nature">
        <title>Sequential evolution of bacterial morphology by co-option of a developmental regulator.</title>
        <authorList>
            <person name="Jiang C."/>
            <person name="Brown P.J."/>
            <person name="Ducret A."/>
            <person name="Brun Y.V."/>
        </authorList>
    </citation>
    <scope>NUCLEOTIDE SEQUENCE [LARGE SCALE GENOMIC DNA]</scope>
    <source>
        <strain evidence="2 3">DSM 16100</strain>
    </source>
</reference>
<evidence type="ECO:0000313" key="2">
    <source>
        <dbReference type="EMBL" id="ESQ89212.1"/>
    </source>
</evidence>